<evidence type="ECO:0000313" key="1">
    <source>
        <dbReference type="EMBL" id="AKB53700.1"/>
    </source>
</evidence>
<dbReference type="Proteomes" id="UP000033033">
    <property type="component" value="Chromosome"/>
</dbReference>
<keyword evidence="2" id="KW-1185">Reference proteome</keyword>
<dbReference type="PATRIC" id="fig|1434108.4.peg.847"/>
<proteinExistence type="predicted"/>
<dbReference type="InterPro" id="IPR009003">
    <property type="entry name" value="Peptidase_S1_PA"/>
</dbReference>
<dbReference type="CDD" id="cd21112">
    <property type="entry name" value="alphaLP-like"/>
    <property type="match status" value="1"/>
</dbReference>
<evidence type="ECO:0000313" key="2">
    <source>
        <dbReference type="Proteomes" id="UP000033033"/>
    </source>
</evidence>
<protein>
    <recommendedName>
        <fullName evidence="3">Serine protease</fullName>
    </recommendedName>
</protein>
<dbReference type="SUPFAM" id="SSF50494">
    <property type="entry name" value="Trypsin-like serine proteases"/>
    <property type="match status" value="1"/>
</dbReference>
<dbReference type="HOGENOM" id="CLU_064439_0_0_2"/>
<evidence type="ECO:0008006" key="3">
    <source>
        <dbReference type="Google" id="ProtNLM"/>
    </source>
</evidence>
<dbReference type="InterPro" id="IPR043504">
    <property type="entry name" value="Peptidase_S1_PA_chymotrypsin"/>
</dbReference>
<reference evidence="1 2" key="1">
    <citation type="submission" date="2014-07" db="EMBL/GenBank/DDBJ databases">
        <title>Methanogenic archaea and the global carbon cycle.</title>
        <authorList>
            <person name="Henriksen J.R."/>
            <person name="Luke J."/>
            <person name="Reinhart S."/>
            <person name="Benedict M.N."/>
            <person name="Youngblut N.D."/>
            <person name="Metcalf M.E."/>
            <person name="Whitaker R.J."/>
            <person name="Metcalf W.W."/>
        </authorList>
    </citation>
    <scope>NUCLEOTIDE SEQUENCE [LARGE SCALE GENOMIC DNA]</scope>
    <source>
        <strain evidence="1 2">MS</strain>
    </source>
</reference>
<dbReference type="GeneID" id="24843906"/>
<accession>A0A0E3QSZ5</accession>
<dbReference type="RefSeq" id="WP_230629267.1">
    <property type="nucleotide sequence ID" value="NZ_CP009528.1"/>
</dbReference>
<dbReference type="EMBL" id="CP009528">
    <property type="protein sequence ID" value="AKB53700.1"/>
    <property type="molecule type" value="Genomic_DNA"/>
</dbReference>
<dbReference type="KEGG" id="mby:MSBRM_0702"/>
<dbReference type="AlphaFoldDB" id="A0A0E3QSZ5"/>
<gene>
    <name evidence="1" type="ORF">MSBRM_0702</name>
</gene>
<dbReference type="Gene3D" id="2.40.10.10">
    <property type="entry name" value="Trypsin-like serine proteases"/>
    <property type="match status" value="2"/>
</dbReference>
<organism evidence="1 2">
    <name type="scientific">Methanosarcina barkeri MS</name>
    <dbReference type="NCBI Taxonomy" id="1434108"/>
    <lineage>
        <taxon>Archaea</taxon>
        <taxon>Methanobacteriati</taxon>
        <taxon>Methanobacteriota</taxon>
        <taxon>Stenosarchaea group</taxon>
        <taxon>Methanomicrobia</taxon>
        <taxon>Methanosarcinales</taxon>
        <taxon>Methanosarcinaceae</taxon>
        <taxon>Methanosarcina</taxon>
    </lineage>
</organism>
<sequence length="349" mass="37641">MCQLLSAQENAPNELNATTELTFGPWTLDELKSNPDFISAYGSIPNFTTSDEKRQWLSNLDTIYTKADKNYDKEISKYFYPNGSVIAYGYNIDGVLKVTIKKGQKLDKAKENEINNLFSSYGQEIGIKDTPVVFVYGDLIVPTSRSSSWRPLIGGIKIVTDYGTSTLGFAAKTSSGTKGFVVAEHAAPSIGSSIYQPTASSANLVGSVTTYSNYAADASWVTYSNVNAKIYDHDTDVTKTVKSYGDPSVGQYVYKSGIATGRTAGTITDKTSVYNNGLGKTLSNQYLVGYRCDYGDSGAPVYVYVTNGVKIVGIHWGGIGTHTSTGFSSSVFSPVSGVHNDLHVYPLTA</sequence>
<name>A0A0E3QSZ5_METBA</name>